<dbReference type="EMBL" id="JAEMWZ010000259">
    <property type="protein sequence ID" value="KAG7129005.1"/>
    <property type="molecule type" value="Genomic_DNA"/>
</dbReference>
<reference evidence="4" key="1">
    <citation type="journal article" date="2021" name="Mol. Plant Pathol.">
        <title>A 20-kb lineage-specific genomic region tames virulence in pathogenic amphidiploid Verticillium longisporum.</title>
        <authorList>
            <person name="Harting R."/>
            <person name="Starke J."/>
            <person name="Kusch H."/>
            <person name="Poggeler S."/>
            <person name="Maurus I."/>
            <person name="Schluter R."/>
            <person name="Landesfeind M."/>
            <person name="Bulla I."/>
            <person name="Nowrousian M."/>
            <person name="de Jonge R."/>
            <person name="Stahlhut G."/>
            <person name="Hoff K.J."/>
            <person name="Asshauer K.P."/>
            <person name="Thurmer A."/>
            <person name="Stanke M."/>
            <person name="Daniel R."/>
            <person name="Morgenstern B."/>
            <person name="Thomma B.P.H.J."/>
            <person name="Kronstad J.W."/>
            <person name="Braus-Stromeyer S.A."/>
            <person name="Braus G.H."/>
        </authorList>
    </citation>
    <scope>NUCLEOTIDE SEQUENCE</scope>
    <source>
        <strain evidence="4">Vl32</strain>
    </source>
</reference>
<evidence type="ECO:0000256" key="2">
    <source>
        <dbReference type="ARBA" id="ARBA00023242"/>
    </source>
</evidence>
<dbReference type="InterPro" id="IPR014612">
    <property type="entry name" value="Pop7/Rpp20"/>
</dbReference>
<evidence type="ECO:0000313" key="5">
    <source>
        <dbReference type="Proteomes" id="UP000689129"/>
    </source>
</evidence>
<dbReference type="OrthoDB" id="5416589at2759"/>
<comment type="subcellular location">
    <subcellularLocation>
        <location evidence="1">Nucleus</location>
    </subcellularLocation>
</comment>
<keyword evidence="2" id="KW-0539">Nucleus</keyword>
<dbReference type="PANTHER" id="PTHR28256:SF1">
    <property type="entry name" value="RIBONUCLEASES P_MRP PROTEIN SUBUNIT POP7"/>
    <property type="match status" value="1"/>
</dbReference>
<name>A0A8I2ZDQ1_VERLO</name>
<dbReference type="InterPro" id="IPR020241">
    <property type="entry name" value="RNase_P/MRP_Pop7_fungi"/>
</dbReference>
<gene>
    <name evidence="4" type="ORF">HYQ45_011654</name>
</gene>
<dbReference type="GO" id="GO:0003723">
    <property type="term" value="F:RNA binding"/>
    <property type="evidence" value="ECO:0007669"/>
    <property type="project" value="TreeGrafter"/>
</dbReference>
<evidence type="ECO:0000313" key="4">
    <source>
        <dbReference type="EMBL" id="KAG7129005.1"/>
    </source>
</evidence>
<proteinExistence type="predicted"/>
<evidence type="ECO:0000256" key="1">
    <source>
        <dbReference type="ARBA" id="ARBA00004123"/>
    </source>
</evidence>
<dbReference type="GO" id="GO:0034965">
    <property type="term" value="P:intronic box C/D snoRNA processing"/>
    <property type="evidence" value="ECO:0007669"/>
    <property type="project" value="TreeGrafter"/>
</dbReference>
<dbReference type="Pfam" id="PF12328">
    <property type="entry name" value="Rpp20"/>
    <property type="match status" value="1"/>
</dbReference>
<comment type="caution">
    <text evidence="4">The sequence shown here is derived from an EMBL/GenBank/DDBJ whole genome shotgun (WGS) entry which is preliminary data.</text>
</comment>
<dbReference type="GO" id="GO:0006364">
    <property type="term" value="P:rRNA processing"/>
    <property type="evidence" value="ECO:0007669"/>
    <property type="project" value="TreeGrafter"/>
</dbReference>
<feature type="region of interest" description="Disordered" evidence="3">
    <location>
        <begin position="1"/>
        <end position="49"/>
    </location>
</feature>
<dbReference type="GO" id="GO:0000172">
    <property type="term" value="C:ribonuclease MRP complex"/>
    <property type="evidence" value="ECO:0007669"/>
    <property type="project" value="InterPro"/>
</dbReference>
<sequence length="185" mass="20741">MAPNLPESGRKTANTIQLPYRHEKLPRLAEGSKIQKRAIPRRQQPASSNERLIYVSSSTPFMSVVKRVRKQLDRSLQGRAPSTKKLSLAQRVNLLNRDTSTVGESNCEVLVLGTGKAIEKTLSVASWFEQQPDCQVQVRTRTVATVDDVVIEGDEFGGDESRKRKMMSTTTMIPYSDDPARGPRW</sequence>
<protein>
    <submittedName>
        <fullName evidence="4">Uncharacterized protein</fullName>
    </submittedName>
</protein>
<dbReference type="PANTHER" id="PTHR28256">
    <property type="entry name" value="RIBONUCLEASES P/MRP PROTEIN SUBUNIT POP7"/>
    <property type="match status" value="1"/>
</dbReference>
<accession>A0A8I2ZDQ1</accession>
<dbReference type="GO" id="GO:0005655">
    <property type="term" value="C:nucleolar ribonuclease P complex"/>
    <property type="evidence" value="ECO:0007669"/>
    <property type="project" value="InterPro"/>
</dbReference>
<evidence type="ECO:0000256" key="3">
    <source>
        <dbReference type="SAM" id="MobiDB-lite"/>
    </source>
</evidence>
<organism evidence="4 5">
    <name type="scientific">Verticillium longisporum</name>
    <name type="common">Verticillium dahliae var. longisporum</name>
    <dbReference type="NCBI Taxonomy" id="100787"/>
    <lineage>
        <taxon>Eukaryota</taxon>
        <taxon>Fungi</taxon>
        <taxon>Dikarya</taxon>
        <taxon>Ascomycota</taxon>
        <taxon>Pezizomycotina</taxon>
        <taxon>Sordariomycetes</taxon>
        <taxon>Hypocreomycetidae</taxon>
        <taxon>Glomerellales</taxon>
        <taxon>Plectosphaerellaceae</taxon>
        <taxon>Verticillium</taxon>
    </lineage>
</organism>
<dbReference type="GO" id="GO:0000294">
    <property type="term" value="P:nuclear-transcribed mRNA catabolic process, RNase MRP-dependent"/>
    <property type="evidence" value="ECO:0007669"/>
    <property type="project" value="TreeGrafter"/>
</dbReference>
<dbReference type="AlphaFoldDB" id="A0A8I2ZDQ1"/>
<dbReference type="GO" id="GO:0004526">
    <property type="term" value="F:ribonuclease P activity"/>
    <property type="evidence" value="ECO:0007669"/>
    <property type="project" value="TreeGrafter"/>
</dbReference>
<dbReference type="GO" id="GO:0000171">
    <property type="term" value="F:ribonuclease MRP activity"/>
    <property type="evidence" value="ECO:0007669"/>
    <property type="project" value="TreeGrafter"/>
</dbReference>
<dbReference type="Proteomes" id="UP000689129">
    <property type="component" value="Unassembled WGS sequence"/>
</dbReference>
<dbReference type="GO" id="GO:0001682">
    <property type="term" value="P:tRNA 5'-leader removal"/>
    <property type="evidence" value="ECO:0007669"/>
    <property type="project" value="InterPro"/>
</dbReference>